<evidence type="ECO:0000256" key="4">
    <source>
        <dbReference type="SAM" id="MobiDB-lite"/>
    </source>
</evidence>
<dbReference type="SMART" id="SM00411">
    <property type="entry name" value="BHL"/>
    <property type="match status" value="1"/>
</dbReference>
<keyword evidence="2 5" id="KW-0238">DNA-binding</keyword>
<dbReference type="InterPro" id="IPR000119">
    <property type="entry name" value="Hist_DNA-bd"/>
</dbReference>
<dbReference type="InterPro" id="IPR020816">
    <property type="entry name" value="Histone-like_DNA-bd_CS"/>
</dbReference>
<sequence length="222" mass="23226">MAWRVVVARFSAYGGEKSAAKGRNRHVVIVEDRRVNKAQLIEALTERLGDKKTAGAAVDGLVDVIVRTVNKGEKVNITGFGVFEKRARAARTARNPRTGETVKVKKTNVPAFRPGTGFKEVVSGAKKLPKVAAAKPATSRSTGTTTRAAATRTTASTTRKTAAASTARKTAATKTAKTAAKPAAKTTTTRRAAAKPAAKTTAKATAKKTSAAAAKKPSTRKK</sequence>
<dbReference type="EMBL" id="QHKI01000012">
    <property type="protein sequence ID" value="RSM85501.1"/>
    <property type="molecule type" value="Genomic_DNA"/>
</dbReference>
<dbReference type="GO" id="GO:0030527">
    <property type="term" value="F:structural constituent of chromatin"/>
    <property type="evidence" value="ECO:0007669"/>
    <property type="project" value="InterPro"/>
</dbReference>
<gene>
    <name evidence="5" type="ORF">DMH04_17265</name>
</gene>
<dbReference type="InterPro" id="IPR010992">
    <property type="entry name" value="IHF-like_DNA-bd_dom_sf"/>
</dbReference>
<dbReference type="OrthoDB" id="9799835at2"/>
<dbReference type="PROSITE" id="PS00045">
    <property type="entry name" value="HISTONE_LIKE"/>
    <property type="match status" value="1"/>
</dbReference>
<evidence type="ECO:0000256" key="1">
    <source>
        <dbReference type="ARBA" id="ARBA00023067"/>
    </source>
</evidence>
<dbReference type="Gene3D" id="4.10.520.10">
    <property type="entry name" value="IHF-like DNA-binding proteins"/>
    <property type="match status" value="1"/>
</dbReference>
<proteinExistence type="inferred from homology"/>
<organism evidence="5 6">
    <name type="scientific">Kibdelosporangium aridum</name>
    <dbReference type="NCBI Taxonomy" id="2030"/>
    <lineage>
        <taxon>Bacteria</taxon>
        <taxon>Bacillati</taxon>
        <taxon>Actinomycetota</taxon>
        <taxon>Actinomycetes</taxon>
        <taxon>Pseudonocardiales</taxon>
        <taxon>Pseudonocardiaceae</taxon>
        <taxon>Kibdelosporangium</taxon>
    </lineage>
</organism>
<dbReference type="GO" id="GO:0005829">
    <property type="term" value="C:cytosol"/>
    <property type="evidence" value="ECO:0007669"/>
    <property type="project" value="TreeGrafter"/>
</dbReference>
<comment type="caution">
    <text evidence="5">The sequence shown here is derived from an EMBL/GenBank/DDBJ whole genome shotgun (WGS) entry which is preliminary data.</text>
</comment>
<dbReference type="GO" id="GO:0030261">
    <property type="term" value="P:chromosome condensation"/>
    <property type="evidence" value="ECO:0007669"/>
    <property type="project" value="UniProtKB-KW"/>
</dbReference>
<dbReference type="PANTHER" id="PTHR33175">
    <property type="entry name" value="DNA-BINDING PROTEIN HU"/>
    <property type="match status" value="1"/>
</dbReference>
<protein>
    <submittedName>
        <fullName evidence="5">DNA-binding protein</fullName>
    </submittedName>
</protein>
<evidence type="ECO:0000313" key="5">
    <source>
        <dbReference type="EMBL" id="RSM85501.1"/>
    </source>
</evidence>
<name>A0A428ZBV1_KIBAR</name>
<evidence type="ECO:0000256" key="2">
    <source>
        <dbReference type="ARBA" id="ARBA00023125"/>
    </source>
</evidence>
<dbReference type="PRINTS" id="PR01727">
    <property type="entry name" value="DNABINDINGHU"/>
</dbReference>
<dbReference type="AlphaFoldDB" id="A0A428ZBV1"/>
<dbReference type="Proteomes" id="UP000287547">
    <property type="component" value="Unassembled WGS sequence"/>
</dbReference>
<evidence type="ECO:0000313" key="6">
    <source>
        <dbReference type="Proteomes" id="UP000287547"/>
    </source>
</evidence>
<dbReference type="Pfam" id="PF00216">
    <property type="entry name" value="Bac_DNA_binding"/>
    <property type="match status" value="1"/>
</dbReference>
<feature type="region of interest" description="Disordered" evidence="4">
    <location>
        <begin position="132"/>
        <end position="222"/>
    </location>
</feature>
<feature type="compositionally biased region" description="Low complexity" evidence="4">
    <location>
        <begin position="132"/>
        <end position="216"/>
    </location>
</feature>
<comment type="similarity">
    <text evidence="3">Belongs to the bacterial histone-like protein family.</text>
</comment>
<dbReference type="SUPFAM" id="SSF47729">
    <property type="entry name" value="IHF-like DNA-binding proteins"/>
    <property type="match status" value="1"/>
</dbReference>
<keyword evidence="1" id="KW-0226">DNA condensation</keyword>
<dbReference type="PANTHER" id="PTHR33175:SF3">
    <property type="entry name" value="DNA-BINDING PROTEIN HU-BETA"/>
    <property type="match status" value="1"/>
</dbReference>
<accession>A0A428ZBV1</accession>
<dbReference type="GO" id="GO:0003677">
    <property type="term" value="F:DNA binding"/>
    <property type="evidence" value="ECO:0007669"/>
    <property type="project" value="UniProtKB-KW"/>
</dbReference>
<evidence type="ECO:0000256" key="3">
    <source>
        <dbReference type="RuleBase" id="RU003939"/>
    </source>
</evidence>
<reference evidence="5 6" key="1">
    <citation type="submission" date="2018-05" db="EMBL/GenBank/DDBJ databases">
        <title>Evolution of GPA BGCs.</title>
        <authorList>
            <person name="Waglechner N."/>
            <person name="Wright G.D."/>
        </authorList>
    </citation>
    <scope>NUCLEOTIDE SEQUENCE [LARGE SCALE GENOMIC DNA]</scope>
    <source>
        <strain evidence="5 6">A82846</strain>
    </source>
</reference>
<dbReference type="CDD" id="cd13831">
    <property type="entry name" value="HU"/>
    <property type="match status" value="1"/>
</dbReference>